<protein>
    <recommendedName>
        <fullName evidence="5">Actin-related protein 2/3 complex subunit 5</fullName>
    </recommendedName>
</protein>
<dbReference type="SUPFAM" id="SSF69103">
    <property type="entry name" value="Arp2/3 complex 16 kDa subunit ARPC5"/>
    <property type="match status" value="2"/>
</dbReference>
<accession>A0A7R8W6T5</accession>
<evidence type="ECO:0000256" key="1">
    <source>
        <dbReference type="ARBA" id="ARBA00004245"/>
    </source>
</evidence>
<comment type="subcellular location">
    <subcellularLocation>
        <location evidence="1">Cytoplasm</location>
        <location evidence="1">Cytoskeleton</location>
    </subcellularLocation>
</comment>
<comment type="similarity">
    <text evidence="2 5">Belongs to the ARPC5 family.</text>
</comment>
<dbReference type="GO" id="GO:0005885">
    <property type="term" value="C:Arp2/3 protein complex"/>
    <property type="evidence" value="ECO:0007669"/>
    <property type="project" value="InterPro"/>
</dbReference>
<keyword evidence="3" id="KW-0963">Cytoplasm</keyword>
<gene>
    <name evidence="6" type="ORF">CTOB1V02_LOCUS1311</name>
</gene>
<dbReference type="InterPro" id="IPR006789">
    <property type="entry name" value="ARPC5"/>
</dbReference>
<dbReference type="InterPro" id="IPR036743">
    <property type="entry name" value="ARPC5_sf"/>
</dbReference>
<organism evidence="6">
    <name type="scientific">Cyprideis torosa</name>
    <dbReference type="NCBI Taxonomy" id="163714"/>
    <lineage>
        <taxon>Eukaryota</taxon>
        <taxon>Metazoa</taxon>
        <taxon>Ecdysozoa</taxon>
        <taxon>Arthropoda</taxon>
        <taxon>Crustacea</taxon>
        <taxon>Oligostraca</taxon>
        <taxon>Ostracoda</taxon>
        <taxon>Podocopa</taxon>
        <taxon>Podocopida</taxon>
        <taxon>Cytherocopina</taxon>
        <taxon>Cytheroidea</taxon>
        <taxon>Cytherideidae</taxon>
        <taxon>Cyprideis</taxon>
    </lineage>
</organism>
<comment type="function">
    <text evidence="5">Functions as component of the Arp2/3 complex which is involved in regulation of actin polymerization and together with an activating nucleation-promoting factor (NPF) mediates the formation of branched actin networks. Arp2/3 complex plays a critical role in the control of cell morphogenesis via the modulation of cell polarity development.</text>
</comment>
<dbReference type="PANTHER" id="PTHR12644">
    <property type="entry name" value="ARP2/3 COMPLEX 16 KD SUBUNIT P16-ARC"/>
    <property type="match status" value="1"/>
</dbReference>
<dbReference type="EMBL" id="OB660183">
    <property type="protein sequence ID" value="CAD7223321.1"/>
    <property type="molecule type" value="Genomic_DNA"/>
</dbReference>
<evidence type="ECO:0000313" key="6">
    <source>
        <dbReference type="EMBL" id="CAD7223321.1"/>
    </source>
</evidence>
<dbReference type="GO" id="GO:0034314">
    <property type="term" value="P:Arp2/3 complex-mediated actin nucleation"/>
    <property type="evidence" value="ECO:0007669"/>
    <property type="project" value="InterPro"/>
</dbReference>
<dbReference type="GO" id="GO:0030833">
    <property type="term" value="P:regulation of actin filament polymerization"/>
    <property type="evidence" value="ECO:0007669"/>
    <property type="project" value="InterPro"/>
</dbReference>
<sequence length="201" mass="22772">MVLKMAKNMQNSAFRKIDVDKYFEDVDVIDEDGQGDGQTPPVCPEEKEITSLLTQGRQQDALRLLLKGAPLRSRNRSLKVRKEIKNCAAVNQCYGCPRLTGSPLTDQNTRYMDLLRERERSVLVHVTLMMRVLMSIKSAQVEDTVKGLSSDELDLLMKYIYRGFEAPSDGSSAHLLLWHEKVFERGGLGCISRVLSDKLRP</sequence>
<evidence type="ECO:0000256" key="5">
    <source>
        <dbReference type="RuleBase" id="RU004301"/>
    </source>
</evidence>
<name>A0A7R8W6T5_9CRUS</name>
<reference evidence="6" key="1">
    <citation type="submission" date="2020-11" db="EMBL/GenBank/DDBJ databases">
        <authorList>
            <person name="Tran Van P."/>
        </authorList>
    </citation>
    <scope>NUCLEOTIDE SEQUENCE</scope>
</reference>
<dbReference type="Pfam" id="PF04699">
    <property type="entry name" value="P16-Arc"/>
    <property type="match status" value="2"/>
</dbReference>
<dbReference type="AlphaFoldDB" id="A0A7R8W6T5"/>
<keyword evidence="4 5" id="KW-0206">Cytoskeleton</keyword>
<dbReference type="OrthoDB" id="429520at2759"/>
<proteinExistence type="inferred from homology"/>
<evidence type="ECO:0000256" key="2">
    <source>
        <dbReference type="ARBA" id="ARBA00006084"/>
    </source>
</evidence>
<evidence type="ECO:0000256" key="3">
    <source>
        <dbReference type="ARBA" id="ARBA00022490"/>
    </source>
</evidence>
<evidence type="ECO:0000256" key="4">
    <source>
        <dbReference type="ARBA" id="ARBA00023212"/>
    </source>
</evidence>
<dbReference type="Gene3D" id="1.25.40.190">
    <property type="entry name" value="Actin-related protein 2/3 complex subunit 5"/>
    <property type="match status" value="2"/>
</dbReference>